<feature type="transmembrane region" description="Helical" evidence="1">
    <location>
        <begin position="343"/>
        <end position="364"/>
    </location>
</feature>
<evidence type="ECO:0000313" key="3">
    <source>
        <dbReference type="Proteomes" id="UP000078582"/>
    </source>
</evidence>
<keyword evidence="1" id="KW-0812">Transmembrane</keyword>
<feature type="transmembrane region" description="Helical" evidence="1">
    <location>
        <begin position="226"/>
        <end position="248"/>
    </location>
</feature>
<proteinExistence type="predicted"/>
<feature type="transmembrane region" description="Helical" evidence="1">
    <location>
        <begin position="260"/>
        <end position="281"/>
    </location>
</feature>
<feature type="transmembrane region" description="Helical" evidence="1">
    <location>
        <begin position="125"/>
        <end position="144"/>
    </location>
</feature>
<keyword evidence="1" id="KW-1133">Transmembrane helix</keyword>
<dbReference type="EMBL" id="CP014873">
    <property type="protein sequence ID" value="ANK61455.1"/>
    <property type="molecule type" value="Genomic_DNA"/>
</dbReference>
<dbReference type="Proteomes" id="UP000078582">
    <property type="component" value="Chromosome"/>
</dbReference>
<evidence type="ECO:0000256" key="1">
    <source>
        <dbReference type="SAM" id="Phobius"/>
    </source>
</evidence>
<gene>
    <name evidence="2" type="ORF">AYR53_00975</name>
</gene>
<feature type="transmembrane region" description="Helical" evidence="1">
    <location>
        <begin position="183"/>
        <end position="206"/>
    </location>
</feature>
<feature type="transmembrane region" description="Helical" evidence="1">
    <location>
        <begin position="81"/>
        <end position="104"/>
    </location>
</feature>
<name>A0A192GZD8_9LACO</name>
<dbReference type="STRING" id="375175.AYR53_00975"/>
<keyword evidence="3" id="KW-1185">Reference proteome</keyword>
<feature type="transmembrane region" description="Helical" evidence="1">
    <location>
        <begin position="319"/>
        <end position="337"/>
    </location>
</feature>
<feature type="transmembrane region" description="Helical" evidence="1">
    <location>
        <begin position="49"/>
        <end position="69"/>
    </location>
</feature>
<dbReference type="AlphaFoldDB" id="A0A192GZD8"/>
<evidence type="ECO:0008006" key="4">
    <source>
        <dbReference type="Google" id="ProtNLM"/>
    </source>
</evidence>
<feature type="transmembrane region" description="Helical" evidence="1">
    <location>
        <begin position="156"/>
        <end position="176"/>
    </location>
</feature>
<feature type="transmembrane region" description="Helical" evidence="1">
    <location>
        <begin position="293"/>
        <end position="312"/>
    </location>
</feature>
<sequence>MKEKGYFIRVPDDIVSRLDLNTEHELTMTIQDNRLILTKTTAKSDWRQYLGSAIVTLLSSIGLLIYWLINGINEVKLTGSYSIASFVIVMGVLTGSLVFGVTFIKQRRIENTAASKLYWRNFPTIIISFAVILLLVLTGVFWLLGSLFTGASLDCWTATIIFLLFNFISNCCMLLVARSFDSVRLITLFAMVIVSGVVIAMAANGQRHWWQYNLSFLGTNSATSSWQFNFTLIIAAFILIALIDYLFVSLHELYPNNWRLLTLRILLMLLAIDLGAVGLFPNNSNLHILHDRVATYLVYLIIILIIGIRWLLPQVTREFLSISYGIAAALIVMAIAFQVVGYLSLTVFEISAFILAFTWIVMLFRRLQLLTQESFAINTFKISLTQLVTDEDEG</sequence>
<protein>
    <recommendedName>
        <fullName evidence="4">DUF998 domain-containing protein</fullName>
    </recommendedName>
</protein>
<organism evidence="2 3">
    <name type="scientific">Loigolactobacillus backii</name>
    <dbReference type="NCBI Taxonomy" id="375175"/>
    <lineage>
        <taxon>Bacteria</taxon>
        <taxon>Bacillati</taxon>
        <taxon>Bacillota</taxon>
        <taxon>Bacilli</taxon>
        <taxon>Lactobacillales</taxon>
        <taxon>Lactobacillaceae</taxon>
        <taxon>Loigolactobacillus</taxon>
    </lineage>
</organism>
<accession>A0A192GZD8</accession>
<keyword evidence="1" id="KW-0472">Membrane</keyword>
<reference evidence="2 3" key="1">
    <citation type="submission" date="2016-03" db="EMBL/GenBank/DDBJ databases">
        <title>Pediococcus and Lactobacillus from brewery environment - whole genome sequencing and assembly.</title>
        <authorList>
            <person name="Behr J."/>
            <person name="Geissler A.J."/>
            <person name="Vogel R.F."/>
        </authorList>
    </citation>
    <scope>NUCLEOTIDE SEQUENCE [LARGE SCALE GENOMIC DNA]</scope>
    <source>
        <strain evidence="2 3">TMW 1.1989</strain>
    </source>
</reference>
<evidence type="ECO:0000313" key="2">
    <source>
        <dbReference type="EMBL" id="ANK61455.1"/>
    </source>
</evidence>